<protein>
    <submittedName>
        <fullName evidence="2">ScyD/ScyE family protein</fullName>
    </submittedName>
</protein>
<dbReference type="InterPro" id="IPR048031">
    <property type="entry name" value="ScyD/ScyE-like"/>
</dbReference>
<dbReference type="NCBIfam" id="NF033206">
    <property type="entry name" value="ScyE_fam"/>
    <property type="match status" value="1"/>
</dbReference>
<feature type="chain" id="PRO_5046093005" evidence="1">
    <location>
        <begin position="26"/>
        <end position="375"/>
    </location>
</feature>
<accession>A0ABY3W4H7</accession>
<dbReference type="SUPFAM" id="SSF63829">
    <property type="entry name" value="Calcium-dependent phosphotriesterase"/>
    <property type="match status" value="1"/>
</dbReference>
<evidence type="ECO:0000313" key="2">
    <source>
        <dbReference type="EMBL" id="UNK44811.1"/>
    </source>
</evidence>
<keyword evidence="3" id="KW-1185">Reference proteome</keyword>
<dbReference type="RefSeq" id="WP_241913174.1">
    <property type="nucleotide sequence ID" value="NZ_CP093326.1"/>
</dbReference>
<evidence type="ECO:0000313" key="3">
    <source>
        <dbReference type="Proteomes" id="UP000829069"/>
    </source>
</evidence>
<dbReference type="Gene3D" id="2.120.10.30">
    <property type="entry name" value="TolB, C-terminal domain"/>
    <property type="match status" value="1"/>
</dbReference>
<dbReference type="InterPro" id="IPR011042">
    <property type="entry name" value="6-blade_b-propeller_TolB-like"/>
</dbReference>
<proteinExistence type="predicted"/>
<reference evidence="2 3" key="1">
    <citation type="submission" date="2022-03" db="EMBL/GenBank/DDBJ databases">
        <title>Isotopic signatures of nitrous oxide derived from detoxification processes.</title>
        <authorList>
            <person name="Behrendt U."/>
            <person name="Buchen C."/>
            <person name="Well R."/>
            <person name="Ulrich A."/>
            <person name="Rohe L."/>
            <person name="Kolb S."/>
            <person name="Schloter M."/>
            <person name="Horn M.A."/>
            <person name="Augustin J."/>
        </authorList>
    </citation>
    <scope>NUCLEOTIDE SEQUENCE [LARGE SCALE GENOMIC DNA]</scope>
    <source>
        <strain evidence="2 3">S4-C24</strain>
    </source>
</reference>
<gene>
    <name evidence="2" type="ORF">MNQ99_12655</name>
</gene>
<keyword evidence="1" id="KW-0732">Signal</keyword>
<name>A0ABY3W4H7_9MICC</name>
<organism evidence="2 3">
    <name type="scientific">Arthrobacter sulfonylureivorans</name>
    <dbReference type="NCBI Taxonomy" id="2486855"/>
    <lineage>
        <taxon>Bacteria</taxon>
        <taxon>Bacillati</taxon>
        <taxon>Actinomycetota</taxon>
        <taxon>Actinomycetes</taxon>
        <taxon>Micrococcales</taxon>
        <taxon>Micrococcaceae</taxon>
        <taxon>Arthrobacter</taxon>
    </lineage>
</organism>
<feature type="signal peptide" evidence="1">
    <location>
        <begin position="1"/>
        <end position="25"/>
    </location>
</feature>
<evidence type="ECO:0000256" key="1">
    <source>
        <dbReference type="SAM" id="SignalP"/>
    </source>
</evidence>
<dbReference type="EMBL" id="CP093326">
    <property type="protein sequence ID" value="UNK44811.1"/>
    <property type="molecule type" value="Genomic_DNA"/>
</dbReference>
<sequence length="375" mass="39737">MKRHKLYLALPLVLGLSLGTGLAPASSADRNSTKPPTTTTLADGLLSPLGLAAGRQGLFVTQNFAGLLTKVRSQGDPKVLNSSGGPEVGAVSLYQDTVYFSEGTGAGGMDGLLNVQWIKSLDNHRKATPRKIADVAAYEAKRNPDGRVTYGFRAVRDQQCLDRVPAGIPAKYKGQVDSHAYATAANKRSIYVADAGANAILKVDKHSKRVSTVAVLPAASFRVTAVLAAGMGLPDCVVGERYYLEPVPTDVEFGKDGWLYVTSLPGGPEDGSLGALGRVFKVHSETGKVVQLASGFSGATNLAVSSRGDIYVAEMFGNKISVVKKGYHKARTFLKTTTPGALEIHDNRLYATTHALPDFSGQTPPSGKLIKIRLR</sequence>
<dbReference type="Proteomes" id="UP000829069">
    <property type="component" value="Chromosome"/>
</dbReference>